<dbReference type="EMBL" id="CM024802">
    <property type="protein sequence ID" value="KAG8011093.1"/>
    <property type="molecule type" value="Genomic_DNA"/>
</dbReference>
<evidence type="ECO:0000313" key="2">
    <source>
        <dbReference type="Proteomes" id="UP000805704"/>
    </source>
</evidence>
<evidence type="ECO:0000313" key="1">
    <source>
        <dbReference type="EMBL" id="KAG8011093.1"/>
    </source>
</evidence>
<accession>A0ACB7F9E6</accession>
<name>A0ACB7F9E6_NIBAL</name>
<proteinExistence type="predicted"/>
<gene>
    <name evidence="1" type="primary">THBD</name>
    <name evidence="1" type="ORF">GBF38_005751</name>
</gene>
<dbReference type="Proteomes" id="UP000805704">
    <property type="component" value="Chromosome 14"/>
</dbReference>
<reference evidence="1" key="1">
    <citation type="submission" date="2020-04" db="EMBL/GenBank/DDBJ databases">
        <title>A chromosome-scale assembly and high-density genetic map of the yellow drum (Nibea albiflora) genome.</title>
        <authorList>
            <person name="Xu D."/>
            <person name="Zhang W."/>
            <person name="Chen R."/>
            <person name="Tan P."/>
            <person name="Wang L."/>
            <person name="Song H."/>
            <person name="Tian L."/>
            <person name="Zhu Q."/>
            <person name="Wang B."/>
        </authorList>
    </citation>
    <scope>NUCLEOTIDE SEQUENCE</scope>
    <source>
        <strain evidence="1">ZJHYS-2018</strain>
    </source>
</reference>
<protein>
    <submittedName>
        <fullName evidence="1">Thrombomodulin</fullName>
    </submittedName>
</protein>
<organism evidence="1 2">
    <name type="scientific">Nibea albiflora</name>
    <name type="common">Yellow drum</name>
    <name type="synonym">Corvina albiflora</name>
    <dbReference type="NCBI Taxonomy" id="240163"/>
    <lineage>
        <taxon>Eukaryota</taxon>
        <taxon>Metazoa</taxon>
        <taxon>Chordata</taxon>
        <taxon>Craniata</taxon>
        <taxon>Vertebrata</taxon>
        <taxon>Euteleostomi</taxon>
        <taxon>Actinopterygii</taxon>
        <taxon>Neopterygii</taxon>
        <taxon>Teleostei</taxon>
        <taxon>Neoteleostei</taxon>
        <taxon>Acanthomorphata</taxon>
        <taxon>Eupercaria</taxon>
        <taxon>Sciaenidae</taxon>
        <taxon>Nibea</taxon>
    </lineage>
</organism>
<keyword evidence="2" id="KW-1185">Reference proteome</keyword>
<comment type="caution">
    <text evidence="1">The sequence shown here is derived from an EMBL/GenBank/DDBJ whole genome shotgun (WGS) entry which is preliminary data.</text>
</comment>
<sequence length="511" mass="55975">MVLSQHGHCAEEQCYVLFQEPKDFTSAEKRCKDTEGQLSTGSSKHFDKIFKGLPSGASGSYWLDLHRATKTDQNCSSIAVSVGRNFTVSWEPCGKQLSGFLCQYTLGGEACDGLKAGGAAQVKYTAHTGFEVRDSKRFPKGTIAVVGKVGSKDPDSKHVCFSQMWIQAPWFCEVFGGGCEHGCEKSTCLCPAGQTLLPNKITCGPAADPCAKCAHECQREGDTYACKCRKGYRLAADGKSCVDVNECAEENPCTGEGEECVNTQGGFQCGCKDDFDREDGVCVDLSICHKCEHLLCVKINKVYTCQCRAGHRVSKKNPTKCDMHCTERECPAKCTLIKDESKNTTRLDCFCPDGYIRDGADSAGGTEMCIDIDECESGLCDHKCENFYGGFRCGCNEGFELRDEYTCVPSQEETTEKVNGSSSGPPLPTAASSHPATLPSYIKTGSALGITLFVVMCVMLLLFLLHQAFKRCRKFTLSSIKHQNIDIFYLQQVTTETYKRLSFDKQSKSDS</sequence>